<dbReference type="GO" id="GO:0016757">
    <property type="term" value="F:glycosyltransferase activity"/>
    <property type="evidence" value="ECO:0007669"/>
    <property type="project" value="UniProtKB-KW"/>
</dbReference>
<comment type="similarity">
    <text evidence="1">Belongs to the glycosyltransferase 2 family.</text>
</comment>
<gene>
    <name evidence="6" type="ORF">FEZ51_10540</name>
</gene>
<dbReference type="PANTHER" id="PTHR43630">
    <property type="entry name" value="POLY-BETA-1,6-N-ACETYL-D-GLUCOSAMINE SYNTHASE"/>
    <property type="match status" value="1"/>
</dbReference>
<dbReference type="Gene3D" id="3.90.550.10">
    <property type="entry name" value="Spore Coat Polysaccharide Biosynthesis Protein SpsA, Chain A"/>
    <property type="match status" value="1"/>
</dbReference>
<organism evidence="6 7">
    <name type="scientific">Pediococcus stilesii</name>
    <dbReference type="NCBI Taxonomy" id="331679"/>
    <lineage>
        <taxon>Bacteria</taxon>
        <taxon>Bacillati</taxon>
        <taxon>Bacillota</taxon>
        <taxon>Bacilli</taxon>
        <taxon>Lactobacillales</taxon>
        <taxon>Lactobacillaceae</taxon>
        <taxon>Pediococcus</taxon>
    </lineage>
</organism>
<dbReference type="EMBL" id="VBTH01000045">
    <property type="protein sequence ID" value="TLQ02776.1"/>
    <property type="molecule type" value="Genomic_DNA"/>
</dbReference>
<feature type="domain" description="Glycosyltransferase 2-like" evidence="5">
    <location>
        <begin position="44"/>
        <end position="116"/>
    </location>
</feature>
<dbReference type="AlphaFoldDB" id="A0A5R9BQ38"/>
<proteinExistence type="inferred from homology"/>
<keyword evidence="4" id="KW-0812">Transmembrane</keyword>
<keyword evidence="3 6" id="KW-0808">Transferase</keyword>
<dbReference type="InterPro" id="IPR029044">
    <property type="entry name" value="Nucleotide-diphossugar_trans"/>
</dbReference>
<dbReference type="RefSeq" id="WP_138475013.1">
    <property type="nucleotide sequence ID" value="NZ_VBTH01000045.1"/>
</dbReference>
<dbReference type="Pfam" id="PF00535">
    <property type="entry name" value="Glycos_transf_2"/>
    <property type="match status" value="1"/>
</dbReference>
<evidence type="ECO:0000313" key="6">
    <source>
        <dbReference type="EMBL" id="TLQ02776.1"/>
    </source>
</evidence>
<feature type="transmembrane region" description="Helical" evidence="4">
    <location>
        <begin position="6"/>
        <end position="26"/>
    </location>
</feature>
<keyword evidence="4" id="KW-1133">Transmembrane helix</keyword>
<comment type="caution">
    <text evidence="6">The sequence shown here is derived from an EMBL/GenBank/DDBJ whole genome shotgun (WGS) entry which is preliminary data.</text>
</comment>
<dbReference type="SUPFAM" id="SSF53448">
    <property type="entry name" value="Nucleotide-diphospho-sugar transferases"/>
    <property type="match status" value="1"/>
</dbReference>
<dbReference type="Proteomes" id="UP000305541">
    <property type="component" value="Unassembled WGS sequence"/>
</dbReference>
<accession>A0A5R9BQ38</accession>
<keyword evidence="4" id="KW-0472">Membrane</keyword>
<dbReference type="InterPro" id="IPR001173">
    <property type="entry name" value="Glyco_trans_2-like"/>
</dbReference>
<evidence type="ECO:0000256" key="1">
    <source>
        <dbReference type="ARBA" id="ARBA00006739"/>
    </source>
</evidence>
<evidence type="ECO:0000256" key="2">
    <source>
        <dbReference type="ARBA" id="ARBA00022676"/>
    </source>
</evidence>
<sequence>MFTNLIILYPLIMTMVWIIGSIFYQIQTHKSYSPFITEQPEGVSILVPCFNEQAHLERTFESLITQQHKNIEIILIDDASVDNTLSIMHTLQQKHPHLKIKIISQKENLGKATAMNVKCSIIVRQTTNS</sequence>
<dbReference type="PANTHER" id="PTHR43630:SF1">
    <property type="entry name" value="POLY-BETA-1,6-N-ACETYL-D-GLUCOSAMINE SYNTHASE"/>
    <property type="match status" value="1"/>
</dbReference>
<evidence type="ECO:0000313" key="7">
    <source>
        <dbReference type="Proteomes" id="UP000305541"/>
    </source>
</evidence>
<name>A0A5R9BQ38_9LACO</name>
<protein>
    <submittedName>
        <fullName evidence="6">Glycosyltransferase</fullName>
    </submittedName>
</protein>
<reference evidence="6 7" key="1">
    <citation type="submission" date="2019-05" db="EMBL/GenBank/DDBJ databases">
        <title>The metagenome of a microbial culture collection derived from dairy environment covers the genomic content of the human microbiome.</title>
        <authorList>
            <person name="Roder T."/>
            <person name="Wuthrich D."/>
            <person name="Sattari Z."/>
            <person name="Von Ah U."/>
            <person name="Bar C."/>
            <person name="Ronchi F."/>
            <person name="Macpherson A.J."/>
            <person name="Ganal-Vonarburg S.C."/>
            <person name="Bruggmann R."/>
            <person name="Vergeres G."/>
        </authorList>
    </citation>
    <scope>NUCLEOTIDE SEQUENCE [LARGE SCALE GENOMIC DNA]</scope>
    <source>
        <strain evidence="6 7">FAM 18815</strain>
    </source>
</reference>
<keyword evidence="2" id="KW-0328">Glycosyltransferase</keyword>
<dbReference type="OrthoDB" id="396512at2"/>
<evidence type="ECO:0000259" key="5">
    <source>
        <dbReference type="Pfam" id="PF00535"/>
    </source>
</evidence>
<evidence type="ECO:0000256" key="3">
    <source>
        <dbReference type="ARBA" id="ARBA00022679"/>
    </source>
</evidence>
<evidence type="ECO:0000256" key="4">
    <source>
        <dbReference type="SAM" id="Phobius"/>
    </source>
</evidence>